<reference evidence="1 2" key="1">
    <citation type="submission" date="2024-09" db="EMBL/GenBank/DDBJ databases">
        <authorList>
            <person name="Sun Q."/>
            <person name="Mori K."/>
        </authorList>
    </citation>
    <scope>NUCLEOTIDE SEQUENCE [LARGE SCALE GENOMIC DNA]</scope>
    <source>
        <strain evidence="1 2">KCTC 23315</strain>
    </source>
</reference>
<accession>A0ABV6BIV0</accession>
<dbReference type="EMBL" id="JBHLXP010000011">
    <property type="protein sequence ID" value="MFC0050779.1"/>
    <property type="molecule type" value="Genomic_DNA"/>
</dbReference>
<evidence type="ECO:0008006" key="3">
    <source>
        <dbReference type="Google" id="ProtNLM"/>
    </source>
</evidence>
<comment type="caution">
    <text evidence="1">The sequence shown here is derived from an EMBL/GenBank/DDBJ whole genome shotgun (WGS) entry which is preliminary data.</text>
</comment>
<proteinExistence type="predicted"/>
<dbReference type="RefSeq" id="WP_377249029.1">
    <property type="nucleotide sequence ID" value="NZ_JBHLXP010000011.1"/>
</dbReference>
<dbReference type="SUPFAM" id="SSF52266">
    <property type="entry name" value="SGNH hydrolase"/>
    <property type="match status" value="1"/>
</dbReference>
<sequence>MPETGPNQAVPDNRQLNSLQILLFGNSHSGSHNLPGTLQTLLQQGTSKTVSSLRAGGAPYLDERLEDQVSRPLLENSQWTHLILQAQKYSTTGLYNYSTAGAKSWIALAKARGVTPVLFPEHPRAGNTEEGMRIFRLHQQIAAEQAACVAPVGPVWDQVLQQYPELKLHSDDGNHAAPAGALLTAYILYEVISGRPADALPDLPALAVPVNSQRILRQAASAGIRQYPACPF</sequence>
<name>A0ABV6BIV0_9GAMM</name>
<dbReference type="Gene3D" id="3.40.50.1110">
    <property type="entry name" value="SGNH hydrolase"/>
    <property type="match status" value="1"/>
</dbReference>
<dbReference type="InterPro" id="IPR036514">
    <property type="entry name" value="SGNH_hydro_sf"/>
</dbReference>
<organism evidence="1 2">
    <name type="scientific">Rheinheimera tilapiae</name>
    <dbReference type="NCBI Taxonomy" id="875043"/>
    <lineage>
        <taxon>Bacteria</taxon>
        <taxon>Pseudomonadati</taxon>
        <taxon>Pseudomonadota</taxon>
        <taxon>Gammaproteobacteria</taxon>
        <taxon>Chromatiales</taxon>
        <taxon>Chromatiaceae</taxon>
        <taxon>Rheinheimera</taxon>
    </lineage>
</organism>
<gene>
    <name evidence="1" type="ORF">ACFFJP_21050</name>
</gene>
<dbReference type="Proteomes" id="UP001589813">
    <property type="component" value="Unassembled WGS sequence"/>
</dbReference>
<keyword evidence="2" id="KW-1185">Reference proteome</keyword>
<evidence type="ECO:0000313" key="2">
    <source>
        <dbReference type="Proteomes" id="UP001589813"/>
    </source>
</evidence>
<evidence type="ECO:0000313" key="1">
    <source>
        <dbReference type="EMBL" id="MFC0050779.1"/>
    </source>
</evidence>
<protein>
    <recommendedName>
        <fullName evidence="3">SGNH/GDSL hydrolase family protein</fullName>
    </recommendedName>
</protein>